<dbReference type="SUPFAM" id="SSF54556">
    <property type="entry name" value="Chitinase insertion domain"/>
    <property type="match status" value="1"/>
</dbReference>
<comment type="similarity">
    <text evidence="3">Belongs to the glycosyl hydrolase 18 family. Chitinase class V subfamily.</text>
</comment>
<dbReference type="Gene3D" id="3.20.20.80">
    <property type="entry name" value="Glycosidases"/>
    <property type="match status" value="1"/>
</dbReference>
<dbReference type="InterPro" id="IPR011583">
    <property type="entry name" value="Chitinase_II/V-like_cat"/>
</dbReference>
<dbReference type="GO" id="GO:0006032">
    <property type="term" value="P:chitin catabolic process"/>
    <property type="evidence" value="ECO:0007669"/>
    <property type="project" value="UniProtKB-KW"/>
</dbReference>
<dbReference type="SMART" id="SM00636">
    <property type="entry name" value="Glyco_18"/>
    <property type="match status" value="1"/>
</dbReference>
<dbReference type="EC" id="3.2.1.14" evidence="4"/>
<dbReference type="FunFam" id="3.10.50.10:FF:000005">
    <property type="entry name" value="Endochitinase B1"/>
    <property type="match status" value="1"/>
</dbReference>
<keyword evidence="8" id="KW-0119">Carbohydrate metabolism</keyword>
<dbReference type="Gene3D" id="3.10.50.10">
    <property type="match status" value="1"/>
</dbReference>
<evidence type="ECO:0000256" key="11">
    <source>
        <dbReference type="RuleBase" id="RU000489"/>
    </source>
</evidence>
<dbReference type="GO" id="GO:0000272">
    <property type="term" value="P:polysaccharide catabolic process"/>
    <property type="evidence" value="ECO:0007669"/>
    <property type="project" value="UniProtKB-KW"/>
</dbReference>
<name>A0A9P6NS74_9BASI</name>
<dbReference type="EMBL" id="MU167235">
    <property type="protein sequence ID" value="KAG0148580.1"/>
    <property type="molecule type" value="Genomic_DNA"/>
</dbReference>
<dbReference type="AlphaFoldDB" id="A0A9P6NS74"/>
<feature type="domain" description="GH18" evidence="13">
    <location>
        <begin position="32"/>
        <end position="400"/>
    </location>
</feature>
<reference evidence="14" key="1">
    <citation type="submission" date="2013-11" db="EMBL/GenBank/DDBJ databases">
        <title>Genome sequence of the fusiform rust pathogen reveals effectors for host alternation and coevolution with pine.</title>
        <authorList>
            <consortium name="DOE Joint Genome Institute"/>
            <person name="Smith K."/>
            <person name="Pendleton A."/>
            <person name="Kubisiak T."/>
            <person name="Anderson C."/>
            <person name="Salamov A."/>
            <person name="Aerts A."/>
            <person name="Riley R."/>
            <person name="Clum A."/>
            <person name="Lindquist E."/>
            <person name="Ence D."/>
            <person name="Campbell M."/>
            <person name="Kronenberg Z."/>
            <person name="Feau N."/>
            <person name="Dhillon B."/>
            <person name="Hamelin R."/>
            <person name="Burleigh J."/>
            <person name="Smith J."/>
            <person name="Yandell M."/>
            <person name="Nelson C."/>
            <person name="Grigoriev I."/>
            <person name="Davis J."/>
        </authorList>
    </citation>
    <scope>NUCLEOTIDE SEQUENCE</scope>
    <source>
        <strain evidence="14">G11</strain>
    </source>
</reference>
<dbReference type="PROSITE" id="PS51910">
    <property type="entry name" value="GH18_2"/>
    <property type="match status" value="1"/>
</dbReference>
<dbReference type="OrthoDB" id="76388at2759"/>
<comment type="subcellular location">
    <subcellularLocation>
        <location evidence="2">Secreted</location>
    </subcellularLocation>
</comment>
<evidence type="ECO:0000256" key="7">
    <source>
        <dbReference type="ARBA" id="ARBA00023024"/>
    </source>
</evidence>
<protein>
    <recommendedName>
        <fullName evidence="4">chitinase</fullName>
        <ecNumber evidence="4">3.2.1.14</ecNumber>
    </recommendedName>
</protein>
<dbReference type="InterPro" id="IPR001579">
    <property type="entry name" value="Glyco_hydro_18_chit_AS"/>
</dbReference>
<dbReference type="FunFam" id="3.20.20.80:FF:000075">
    <property type="entry name" value="Sporulation-specific chitinase"/>
    <property type="match status" value="1"/>
</dbReference>
<dbReference type="Pfam" id="PF00704">
    <property type="entry name" value="Glyco_hydro_18"/>
    <property type="match status" value="1"/>
</dbReference>
<keyword evidence="6 11" id="KW-0378">Hydrolase</keyword>
<dbReference type="InterPro" id="IPR017853">
    <property type="entry name" value="GH"/>
</dbReference>
<dbReference type="InterPro" id="IPR050314">
    <property type="entry name" value="Glycosyl_Hydrlase_18"/>
</dbReference>
<dbReference type="PANTHER" id="PTHR11177">
    <property type="entry name" value="CHITINASE"/>
    <property type="match status" value="1"/>
</dbReference>
<dbReference type="GO" id="GO:0005576">
    <property type="term" value="C:extracellular region"/>
    <property type="evidence" value="ECO:0007669"/>
    <property type="project" value="UniProtKB-SubCell"/>
</dbReference>
<comment type="caution">
    <text evidence="14">The sequence shown here is derived from an EMBL/GenBank/DDBJ whole genome shotgun (WGS) entry which is preliminary data.</text>
</comment>
<gene>
    <name evidence="14" type="ORF">CROQUDRAFT_41152</name>
</gene>
<feature type="region of interest" description="Disordered" evidence="12">
    <location>
        <begin position="415"/>
        <end position="455"/>
    </location>
</feature>
<evidence type="ECO:0000256" key="4">
    <source>
        <dbReference type="ARBA" id="ARBA00012729"/>
    </source>
</evidence>
<evidence type="ECO:0000256" key="9">
    <source>
        <dbReference type="ARBA" id="ARBA00023295"/>
    </source>
</evidence>
<feature type="compositionally biased region" description="Basic residues" evidence="12">
    <location>
        <begin position="419"/>
        <end position="442"/>
    </location>
</feature>
<evidence type="ECO:0000256" key="3">
    <source>
        <dbReference type="ARBA" id="ARBA00008682"/>
    </source>
</evidence>
<evidence type="ECO:0000256" key="5">
    <source>
        <dbReference type="ARBA" id="ARBA00022525"/>
    </source>
</evidence>
<keyword evidence="7" id="KW-0146">Chitin degradation</keyword>
<dbReference type="PANTHER" id="PTHR11177:SF317">
    <property type="entry name" value="CHITINASE 12-RELATED"/>
    <property type="match status" value="1"/>
</dbReference>
<dbReference type="InterPro" id="IPR001223">
    <property type="entry name" value="Glyco_hydro18_cat"/>
</dbReference>
<keyword evidence="10" id="KW-0624">Polysaccharide degradation</keyword>
<evidence type="ECO:0000256" key="6">
    <source>
        <dbReference type="ARBA" id="ARBA00022801"/>
    </source>
</evidence>
<keyword evidence="5" id="KW-0964">Secreted</keyword>
<evidence type="ECO:0000256" key="8">
    <source>
        <dbReference type="ARBA" id="ARBA00023277"/>
    </source>
</evidence>
<accession>A0A9P6NS74</accession>
<evidence type="ECO:0000256" key="1">
    <source>
        <dbReference type="ARBA" id="ARBA00000822"/>
    </source>
</evidence>
<organism evidence="14 15">
    <name type="scientific">Cronartium quercuum f. sp. fusiforme G11</name>
    <dbReference type="NCBI Taxonomy" id="708437"/>
    <lineage>
        <taxon>Eukaryota</taxon>
        <taxon>Fungi</taxon>
        <taxon>Dikarya</taxon>
        <taxon>Basidiomycota</taxon>
        <taxon>Pucciniomycotina</taxon>
        <taxon>Pucciniomycetes</taxon>
        <taxon>Pucciniales</taxon>
        <taxon>Coleosporiaceae</taxon>
        <taxon>Cronartium</taxon>
    </lineage>
</organism>
<dbReference type="PROSITE" id="PS01095">
    <property type="entry name" value="GH18_1"/>
    <property type="match status" value="1"/>
</dbReference>
<dbReference type="GO" id="GO:0008061">
    <property type="term" value="F:chitin binding"/>
    <property type="evidence" value="ECO:0007669"/>
    <property type="project" value="InterPro"/>
</dbReference>
<dbReference type="Proteomes" id="UP000886653">
    <property type="component" value="Unassembled WGS sequence"/>
</dbReference>
<dbReference type="GO" id="GO:0008843">
    <property type="term" value="F:endochitinase activity"/>
    <property type="evidence" value="ECO:0007669"/>
    <property type="project" value="UniProtKB-EC"/>
</dbReference>
<dbReference type="InterPro" id="IPR029070">
    <property type="entry name" value="Chitinase_insertion_sf"/>
</dbReference>
<proteinExistence type="inferred from homology"/>
<evidence type="ECO:0000313" key="15">
    <source>
        <dbReference type="Proteomes" id="UP000886653"/>
    </source>
</evidence>
<evidence type="ECO:0000256" key="12">
    <source>
        <dbReference type="SAM" id="MobiDB-lite"/>
    </source>
</evidence>
<keyword evidence="15" id="KW-1185">Reference proteome</keyword>
<evidence type="ECO:0000259" key="13">
    <source>
        <dbReference type="PROSITE" id="PS51910"/>
    </source>
</evidence>
<dbReference type="CDD" id="cd06548">
    <property type="entry name" value="GH18_chitinase"/>
    <property type="match status" value="1"/>
</dbReference>
<sequence length="455" mass="51465">MDTAHCKKIKSVKTSQYFRTDEDTADSATNGAISAAYFVNWAIYGRNHFPWELPFQSITHVLYAFANVRPETGEIYLSDSWADEQIHWADRGDSWNDEGNNLYGCFNQFRKLKQQHRHLKLLISIGGWTYSSNFAPATSTPEKRQAFANSAISILENYGLDGIDIDWEYPTNDAEADQLVDLLKRIRKGLTALKDKKQDETPYLLTIAAPCGPSHYKQLHLRKMHKYLSFINLMAYDYAGSWDTVSGHQANLKCPETEPVNQGNFSTAAAVEYYIAHSVPVKKLVMGMPLYGRSFLNTKGIGKPYSGVGQGTWEQGVYDYKALPQPGTKYVEDPKAIGAFTYNDENQELISFDSPHTVSLKVDYLISKNMGGVMWWESSADKKTKGHALIPLAASKLGTLDTTENHLNYPDSKWDNLKHYKSPSKKIRSKTHRSRRPSPHKSRFSDDNQAVEGSY</sequence>
<evidence type="ECO:0000256" key="2">
    <source>
        <dbReference type="ARBA" id="ARBA00004613"/>
    </source>
</evidence>
<dbReference type="SUPFAM" id="SSF51445">
    <property type="entry name" value="(Trans)glycosidases"/>
    <property type="match status" value="1"/>
</dbReference>
<comment type="catalytic activity">
    <reaction evidence="1">
        <text>Random endo-hydrolysis of N-acetyl-beta-D-glucosaminide (1-&gt;4)-beta-linkages in chitin and chitodextrins.</text>
        <dbReference type="EC" id="3.2.1.14"/>
    </reaction>
</comment>
<evidence type="ECO:0000313" key="14">
    <source>
        <dbReference type="EMBL" id="KAG0148580.1"/>
    </source>
</evidence>
<evidence type="ECO:0000256" key="10">
    <source>
        <dbReference type="ARBA" id="ARBA00023326"/>
    </source>
</evidence>
<keyword evidence="9 11" id="KW-0326">Glycosidase</keyword>